<gene>
    <name evidence="3" type="ORF">VC83_08321</name>
</gene>
<evidence type="ECO:0000256" key="2">
    <source>
        <dbReference type="SAM" id="Phobius"/>
    </source>
</evidence>
<sequence>MRPGEMRPGEMRPGEMRPGGMRPGGMRPGDMRGFSGCEDLDVLNVSTPLPIRGDYIQLSLRTITILLSTTTLTILLHIHLSLHRTFSLGISAMRGLRPLPRQFILLLFTSRYRPALRQVIKWLWFFELTAVVLLAIGFAWLLLADFGREARSGGLSVNYVYRDAEDLGWRMRGPWVWG</sequence>
<reference evidence="3" key="1">
    <citation type="submission" date="2016-03" db="EMBL/GenBank/DDBJ databases">
        <title>Updated assembly of Pseudogymnoascus destructans, the fungus causing white-nose syndrome of bats.</title>
        <authorList>
            <person name="Palmer J.M."/>
            <person name="Drees K.P."/>
            <person name="Foster J.T."/>
            <person name="Lindner D.L."/>
        </authorList>
    </citation>
    <scope>NUCLEOTIDE SEQUENCE [LARGE SCALE GENOMIC DNA]</scope>
    <source>
        <strain evidence="3">20631-21</strain>
    </source>
</reference>
<feature type="transmembrane region" description="Helical" evidence="2">
    <location>
        <begin position="122"/>
        <end position="143"/>
    </location>
</feature>
<accession>A0A176ZZT8</accession>
<keyword evidence="2" id="KW-1133">Transmembrane helix</keyword>
<evidence type="ECO:0000256" key="1">
    <source>
        <dbReference type="SAM" id="MobiDB-lite"/>
    </source>
</evidence>
<dbReference type="EMBL" id="KV441409">
    <property type="protein sequence ID" value="OAF55408.1"/>
    <property type="molecule type" value="Genomic_DNA"/>
</dbReference>
<dbReference type="RefSeq" id="XP_024320708.1">
    <property type="nucleotide sequence ID" value="XM_024471876.1"/>
</dbReference>
<organism evidence="3">
    <name type="scientific">Pseudogymnoascus destructans</name>
    <dbReference type="NCBI Taxonomy" id="655981"/>
    <lineage>
        <taxon>Eukaryota</taxon>
        <taxon>Fungi</taxon>
        <taxon>Dikarya</taxon>
        <taxon>Ascomycota</taxon>
        <taxon>Pezizomycotina</taxon>
        <taxon>Leotiomycetes</taxon>
        <taxon>Thelebolales</taxon>
        <taxon>Thelebolaceae</taxon>
        <taxon>Pseudogymnoascus</taxon>
    </lineage>
</organism>
<keyword evidence="2" id="KW-0472">Membrane</keyword>
<keyword evidence="2" id="KW-0812">Transmembrane</keyword>
<dbReference type="AlphaFoldDB" id="A0A176ZZT8"/>
<dbReference type="GeneID" id="36291363"/>
<dbReference type="OrthoDB" id="10521765at2759"/>
<name>A0A176ZZT8_9PEZI</name>
<evidence type="ECO:0000313" key="3">
    <source>
        <dbReference type="EMBL" id="OAF55408.1"/>
    </source>
</evidence>
<dbReference type="Proteomes" id="UP000077154">
    <property type="component" value="Unassembled WGS sequence"/>
</dbReference>
<feature type="region of interest" description="Disordered" evidence="1">
    <location>
        <begin position="1"/>
        <end position="30"/>
    </location>
</feature>
<feature type="compositionally biased region" description="Basic and acidic residues" evidence="1">
    <location>
        <begin position="1"/>
        <end position="15"/>
    </location>
</feature>
<protein>
    <submittedName>
        <fullName evidence="3">Uncharacterized protein</fullName>
    </submittedName>
</protein>
<proteinExistence type="predicted"/>